<organism evidence="9 10">
    <name type="scientific">Xenopus laevis</name>
    <name type="common">African clawed frog</name>
    <dbReference type="NCBI Taxonomy" id="8355"/>
    <lineage>
        <taxon>Eukaryota</taxon>
        <taxon>Metazoa</taxon>
        <taxon>Chordata</taxon>
        <taxon>Craniata</taxon>
        <taxon>Vertebrata</taxon>
        <taxon>Euteleostomi</taxon>
        <taxon>Amphibia</taxon>
        <taxon>Batrachia</taxon>
        <taxon>Anura</taxon>
        <taxon>Pipoidea</taxon>
        <taxon>Pipidae</taxon>
        <taxon>Xenopodinae</taxon>
        <taxon>Xenopus</taxon>
        <taxon>Xenopus</taxon>
    </lineage>
</organism>
<evidence type="ECO:0000256" key="1">
    <source>
        <dbReference type="ARBA" id="ARBA00004141"/>
    </source>
</evidence>
<feature type="chain" id="PRO_5037078559" evidence="8">
    <location>
        <begin position="19"/>
        <end position="148"/>
    </location>
</feature>
<evidence type="ECO:0000256" key="7">
    <source>
        <dbReference type="SAM" id="Phobius"/>
    </source>
</evidence>
<keyword evidence="8" id="KW-0732">Signal</keyword>
<dbReference type="Pfam" id="PF05805">
    <property type="entry name" value="L6_membrane"/>
    <property type="match status" value="1"/>
</dbReference>
<sequence length="148" mass="16405">MLLSFVFSCVAFMGASSCLYISNEGLKNGPYCLIKESTNKPKEWAYAFPSNEQFRDSFESSDVSVLGILVWSDICTEPPMIIPWTSSFFILLFLVSLLQVLLSFFQIINSFIGLFGGSCDVNKCSADDGPDDKRKAPETKEEADSLPV</sequence>
<evidence type="ECO:0000256" key="5">
    <source>
        <dbReference type="ARBA" id="ARBA00023136"/>
    </source>
</evidence>
<evidence type="ECO:0000256" key="4">
    <source>
        <dbReference type="ARBA" id="ARBA00022989"/>
    </source>
</evidence>
<dbReference type="EMBL" id="CM004474">
    <property type="protein sequence ID" value="OCT81115.1"/>
    <property type="molecule type" value="Genomic_DNA"/>
</dbReference>
<dbReference type="PANTHER" id="PTHR14198:SF25">
    <property type="entry name" value="TRANSMEMBRANE 4 L SIX FAMILY MEMBER 19"/>
    <property type="match status" value="1"/>
</dbReference>
<dbReference type="InterPro" id="IPR008661">
    <property type="entry name" value="L6_membrane"/>
</dbReference>
<dbReference type="Proteomes" id="UP000694892">
    <property type="component" value="Chromosome 5L"/>
</dbReference>
<keyword evidence="3 7" id="KW-0812">Transmembrane</keyword>
<protein>
    <submittedName>
        <fullName evidence="9">Uncharacterized protein</fullName>
    </submittedName>
</protein>
<reference evidence="10" key="1">
    <citation type="journal article" date="2016" name="Nature">
        <title>Genome evolution in the allotetraploid frog Xenopus laevis.</title>
        <authorList>
            <person name="Session A.M."/>
            <person name="Uno Y."/>
            <person name="Kwon T."/>
            <person name="Chapman J.A."/>
            <person name="Toyoda A."/>
            <person name="Takahashi S."/>
            <person name="Fukui A."/>
            <person name="Hikosaka A."/>
            <person name="Suzuki A."/>
            <person name="Kondo M."/>
            <person name="van Heeringen S.J."/>
            <person name="Quigley I."/>
            <person name="Heinz S."/>
            <person name="Ogino H."/>
            <person name="Ochi H."/>
            <person name="Hellsten U."/>
            <person name="Lyons J.B."/>
            <person name="Simakov O."/>
            <person name="Putnam N."/>
            <person name="Stites J."/>
            <person name="Kuroki Y."/>
            <person name="Tanaka T."/>
            <person name="Michiue T."/>
            <person name="Watanabe M."/>
            <person name="Bogdanovic O."/>
            <person name="Lister R."/>
            <person name="Georgiou G."/>
            <person name="Paranjpe S.S."/>
            <person name="van Kruijsbergen I."/>
            <person name="Shu S."/>
            <person name="Carlson J."/>
            <person name="Kinoshita T."/>
            <person name="Ohta Y."/>
            <person name="Mawaribuchi S."/>
            <person name="Jenkins J."/>
            <person name="Grimwood J."/>
            <person name="Schmutz J."/>
            <person name="Mitros T."/>
            <person name="Mozaffari S.V."/>
            <person name="Suzuki Y."/>
            <person name="Haramoto Y."/>
            <person name="Yamamoto T.S."/>
            <person name="Takagi C."/>
            <person name="Heald R."/>
            <person name="Miller K."/>
            <person name="Haudenschild C."/>
            <person name="Kitzman J."/>
            <person name="Nakayama T."/>
            <person name="Izutsu Y."/>
            <person name="Robert J."/>
            <person name="Fortriede J."/>
            <person name="Burns K."/>
            <person name="Lotay V."/>
            <person name="Karimi K."/>
            <person name="Yasuoka Y."/>
            <person name="Dichmann D.S."/>
            <person name="Flajnik M.F."/>
            <person name="Houston D.W."/>
            <person name="Shendure J."/>
            <person name="DuPasquier L."/>
            <person name="Vize P.D."/>
            <person name="Zorn A.M."/>
            <person name="Ito M."/>
            <person name="Marcotte E.M."/>
            <person name="Wallingford J.B."/>
            <person name="Ito Y."/>
            <person name="Asashima M."/>
            <person name="Ueno N."/>
            <person name="Matsuda Y."/>
            <person name="Veenstra G.J."/>
            <person name="Fujiyama A."/>
            <person name="Harland R.M."/>
            <person name="Taira M."/>
            <person name="Rokhsar D.S."/>
        </authorList>
    </citation>
    <scope>NUCLEOTIDE SEQUENCE [LARGE SCALE GENOMIC DNA]</scope>
    <source>
        <strain evidence="10">J</strain>
    </source>
</reference>
<dbReference type="PANTHER" id="PTHR14198">
    <property type="entry name" value="TRANSMEMBRANE 4 L6 FAMILY MEMBER 1-RELATED"/>
    <property type="match status" value="1"/>
</dbReference>
<evidence type="ECO:0000313" key="10">
    <source>
        <dbReference type="Proteomes" id="UP000694892"/>
    </source>
</evidence>
<evidence type="ECO:0000256" key="6">
    <source>
        <dbReference type="SAM" id="MobiDB-lite"/>
    </source>
</evidence>
<dbReference type="GO" id="GO:0016020">
    <property type="term" value="C:membrane"/>
    <property type="evidence" value="ECO:0007669"/>
    <property type="project" value="UniProtKB-SubCell"/>
</dbReference>
<feature type="transmembrane region" description="Helical" evidence="7">
    <location>
        <begin position="81"/>
        <end position="105"/>
    </location>
</feature>
<proteinExistence type="inferred from homology"/>
<comment type="subcellular location">
    <subcellularLocation>
        <location evidence="1">Membrane</location>
        <topology evidence="1">Multi-pass membrane protein</topology>
    </subcellularLocation>
</comment>
<feature type="signal peptide" evidence="8">
    <location>
        <begin position="1"/>
        <end position="18"/>
    </location>
</feature>
<keyword evidence="4 7" id="KW-1133">Transmembrane helix</keyword>
<comment type="similarity">
    <text evidence="2">Belongs to the L6 tetraspanin family.</text>
</comment>
<keyword evidence="5 7" id="KW-0472">Membrane</keyword>
<accession>A0A974CYH4</accession>
<evidence type="ECO:0000313" key="9">
    <source>
        <dbReference type="EMBL" id="OCT81115.1"/>
    </source>
</evidence>
<feature type="compositionally biased region" description="Basic and acidic residues" evidence="6">
    <location>
        <begin position="131"/>
        <end position="148"/>
    </location>
</feature>
<feature type="region of interest" description="Disordered" evidence="6">
    <location>
        <begin position="126"/>
        <end position="148"/>
    </location>
</feature>
<name>A0A974CYH4_XENLA</name>
<evidence type="ECO:0000256" key="8">
    <source>
        <dbReference type="SAM" id="SignalP"/>
    </source>
</evidence>
<evidence type="ECO:0000256" key="3">
    <source>
        <dbReference type="ARBA" id="ARBA00022692"/>
    </source>
</evidence>
<evidence type="ECO:0000256" key="2">
    <source>
        <dbReference type="ARBA" id="ARBA00006193"/>
    </source>
</evidence>
<gene>
    <name evidence="9" type="ORF">XELAEV_18027928mg</name>
</gene>
<dbReference type="AlphaFoldDB" id="A0A974CYH4"/>